<organism evidence="1 2">
    <name type="scientific">Vararia minispora EC-137</name>
    <dbReference type="NCBI Taxonomy" id="1314806"/>
    <lineage>
        <taxon>Eukaryota</taxon>
        <taxon>Fungi</taxon>
        <taxon>Dikarya</taxon>
        <taxon>Basidiomycota</taxon>
        <taxon>Agaricomycotina</taxon>
        <taxon>Agaricomycetes</taxon>
        <taxon>Russulales</taxon>
        <taxon>Lachnocladiaceae</taxon>
        <taxon>Vararia</taxon>
    </lineage>
</organism>
<sequence>MGYTLPSKSSPAEQARALMASKDEIEAAIGEQGEILRTNNADMHTPLVDREGFPRADIDVWAVRTARVRVIELRNDLKEVRERLGKALEGVYERGKGTEEAKEEEAKEQKLRAFAKVNSVAPGSPAAEAGMQREDLVLKFGHLTSDAFTQSSLQPLAELVAANENKSISVLVRRAQATIALKLTPRQGWGGRGMLGCAAFPGVPSASHHIFSGVIFCLLLAHSQRSWCRI</sequence>
<dbReference type="EMBL" id="MU273471">
    <property type="protein sequence ID" value="KAI0036454.1"/>
    <property type="molecule type" value="Genomic_DNA"/>
</dbReference>
<name>A0ACB8QXA1_9AGAM</name>
<evidence type="ECO:0000313" key="2">
    <source>
        <dbReference type="Proteomes" id="UP000814128"/>
    </source>
</evidence>
<protein>
    <submittedName>
        <fullName evidence="1">Uncharacterized protein</fullName>
    </submittedName>
</protein>
<keyword evidence="2" id="KW-1185">Reference proteome</keyword>
<proteinExistence type="predicted"/>
<reference evidence="1" key="2">
    <citation type="journal article" date="2022" name="New Phytol.">
        <title>Evolutionary transition to the ectomycorrhizal habit in the genomes of a hyperdiverse lineage of mushroom-forming fungi.</title>
        <authorList>
            <person name="Looney B."/>
            <person name="Miyauchi S."/>
            <person name="Morin E."/>
            <person name="Drula E."/>
            <person name="Courty P.E."/>
            <person name="Kohler A."/>
            <person name="Kuo A."/>
            <person name="LaButti K."/>
            <person name="Pangilinan J."/>
            <person name="Lipzen A."/>
            <person name="Riley R."/>
            <person name="Andreopoulos W."/>
            <person name="He G."/>
            <person name="Johnson J."/>
            <person name="Nolan M."/>
            <person name="Tritt A."/>
            <person name="Barry K.W."/>
            <person name="Grigoriev I.V."/>
            <person name="Nagy L.G."/>
            <person name="Hibbett D."/>
            <person name="Henrissat B."/>
            <person name="Matheny P.B."/>
            <person name="Labbe J."/>
            <person name="Martin F.M."/>
        </authorList>
    </citation>
    <scope>NUCLEOTIDE SEQUENCE</scope>
    <source>
        <strain evidence="1">EC-137</strain>
    </source>
</reference>
<gene>
    <name evidence="1" type="ORF">K488DRAFT_41112</name>
</gene>
<reference evidence="1" key="1">
    <citation type="submission" date="2021-02" db="EMBL/GenBank/DDBJ databases">
        <authorList>
            <consortium name="DOE Joint Genome Institute"/>
            <person name="Ahrendt S."/>
            <person name="Looney B.P."/>
            <person name="Miyauchi S."/>
            <person name="Morin E."/>
            <person name="Drula E."/>
            <person name="Courty P.E."/>
            <person name="Chicoki N."/>
            <person name="Fauchery L."/>
            <person name="Kohler A."/>
            <person name="Kuo A."/>
            <person name="Labutti K."/>
            <person name="Pangilinan J."/>
            <person name="Lipzen A."/>
            <person name="Riley R."/>
            <person name="Andreopoulos W."/>
            <person name="He G."/>
            <person name="Johnson J."/>
            <person name="Barry K.W."/>
            <person name="Grigoriev I.V."/>
            <person name="Nagy L."/>
            <person name="Hibbett D."/>
            <person name="Henrissat B."/>
            <person name="Matheny P.B."/>
            <person name="Labbe J."/>
            <person name="Martin F."/>
        </authorList>
    </citation>
    <scope>NUCLEOTIDE SEQUENCE</scope>
    <source>
        <strain evidence="1">EC-137</strain>
    </source>
</reference>
<dbReference type="Proteomes" id="UP000814128">
    <property type="component" value="Unassembled WGS sequence"/>
</dbReference>
<accession>A0ACB8QXA1</accession>
<comment type="caution">
    <text evidence="1">The sequence shown here is derived from an EMBL/GenBank/DDBJ whole genome shotgun (WGS) entry which is preliminary data.</text>
</comment>
<evidence type="ECO:0000313" key="1">
    <source>
        <dbReference type="EMBL" id="KAI0036454.1"/>
    </source>
</evidence>